<dbReference type="InterPro" id="IPR012880">
    <property type="entry name" value="Gryzun"/>
</dbReference>
<dbReference type="VEuPathDB" id="FungiDB:EMCG_08453"/>
<organism evidence="4 5">
    <name type="scientific">[Emmonsia] crescens</name>
    <dbReference type="NCBI Taxonomy" id="73230"/>
    <lineage>
        <taxon>Eukaryota</taxon>
        <taxon>Fungi</taxon>
        <taxon>Dikarya</taxon>
        <taxon>Ascomycota</taxon>
        <taxon>Pezizomycotina</taxon>
        <taxon>Eurotiomycetes</taxon>
        <taxon>Eurotiomycetidae</taxon>
        <taxon>Onygenales</taxon>
        <taxon>Ajellomycetaceae</taxon>
        <taxon>Emergomyces</taxon>
    </lineage>
</organism>
<dbReference type="AlphaFoldDB" id="A0A0G2I552"/>
<protein>
    <recommendedName>
        <fullName evidence="6">Trafficking protein particle complex subunit 11 domain-containing protein</fullName>
    </recommendedName>
</protein>
<feature type="region of interest" description="Disordered" evidence="1">
    <location>
        <begin position="493"/>
        <end position="516"/>
    </location>
</feature>
<dbReference type="Proteomes" id="UP000034164">
    <property type="component" value="Unassembled WGS sequence"/>
</dbReference>
<comment type="caution">
    <text evidence="4">The sequence shown here is derived from an EMBL/GenBank/DDBJ whole genome shotgun (WGS) entry which is preliminary data.</text>
</comment>
<feature type="compositionally biased region" description="Polar residues" evidence="1">
    <location>
        <begin position="917"/>
        <end position="939"/>
    </location>
</feature>
<feature type="domain" description="Trafficking protein particle complex subunit 11" evidence="3">
    <location>
        <begin position="358"/>
        <end position="637"/>
    </location>
</feature>
<gene>
    <name evidence="4" type="ORF">EMCG_08453</name>
</gene>
<evidence type="ECO:0000256" key="1">
    <source>
        <dbReference type="SAM" id="MobiDB-lite"/>
    </source>
</evidence>
<feature type="region of interest" description="Disordered" evidence="1">
    <location>
        <begin position="20"/>
        <end position="46"/>
    </location>
</feature>
<feature type="region of interest" description="Disordered" evidence="1">
    <location>
        <begin position="103"/>
        <end position="149"/>
    </location>
</feature>
<reference evidence="5" key="1">
    <citation type="journal article" date="2015" name="PLoS Genet.">
        <title>The dynamic genome and transcriptome of the human fungal pathogen Blastomyces and close relative Emmonsia.</title>
        <authorList>
            <person name="Munoz J.F."/>
            <person name="Gauthier G.M."/>
            <person name="Desjardins C.A."/>
            <person name="Gallo J.E."/>
            <person name="Holder J."/>
            <person name="Sullivan T.D."/>
            <person name="Marty A.J."/>
            <person name="Carmen J.C."/>
            <person name="Chen Z."/>
            <person name="Ding L."/>
            <person name="Gujja S."/>
            <person name="Magrini V."/>
            <person name="Misas E."/>
            <person name="Mitreva M."/>
            <person name="Priest M."/>
            <person name="Saif S."/>
            <person name="Whiston E.A."/>
            <person name="Young S."/>
            <person name="Zeng Q."/>
            <person name="Goldman W.E."/>
            <person name="Mardis E.R."/>
            <person name="Taylor J.W."/>
            <person name="McEwen J.G."/>
            <person name="Clay O.K."/>
            <person name="Klein B.S."/>
            <person name="Cuomo C.A."/>
        </authorList>
    </citation>
    <scope>NUCLEOTIDE SEQUENCE [LARGE SCALE GENOMIC DNA]</scope>
    <source>
        <strain evidence="5">UAMH 3008</strain>
    </source>
</reference>
<evidence type="ECO:0000313" key="4">
    <source>
        <dbReference type="EMBL" id="KKZ65747.1"/>
    </source>
</evidence>
<dbReference type="Pfam" id="PF07919">
    <property type="entry name" value="Gryzun"/>
    <property type="match status" value="1"/>
</dbReference>
<feature type="domain" description="Gryzun putative trafficking through Golgi" evidence="2">
    <location>
        <begin position="665"/>
        <end position="1268"/>
    </location>
</feature>
<proteinExistence type="predicted"/>
<dbReference type="InterPro" id="IPR021773">
    <property type="entry name" value="TPC11"/>
</dbReference>
<dbReference type="Pfam" id="PF11817">
    <property type="entry name" value="Foie-gras_1"/>
    <property type="match status" value="2"/>
</dbReference>
<feature type="compositionally biased region" description="Polar residues" evidence="1">
    <location>
        <begin position="505"/>
        <end position="515"/>
    </location>
</feature>
<evidence type="ECO:0000259" key="3">
    <source>
        <dbReference type="Pfam" id="PF11817"/>
    </source>
</evidence>
<feature type="compositionally biased region" description="Low complexity" evidence="1">
    <location>
        <begin position="138"/>
        <end position="149"/>
    </location>
</feature>
<dbReference type="PANTHER" id="PTHR14374:SF0">
    <property type="entry name" value="TRAFFICKING PROTEIN PARTICLE COMPLEX SUBUNIT 11"/>
    <property type="match status" value="1"/>
</dbReference>
<feature type="region of interest" description="Disordered" evidence="1">
    <location>
        <begin position="283"/>
        <end position="307"/>
    </location>
</feature>
<evidence type="ECO:0000259" key="2">
    <source>
        <dbReference type="Pfam" id="PF07919"/>
    </source>
</evidence>
<name>A0A0G2I552_9EURO</name>
<feature type="region of interest" description="Disordered" evidence="1">
    <location>
        <begin position="917"/>
        <end position="944"/>
    </location>
</feature>
<sequence length="1271" mass="142554">MEAYPPDYIDHNLPLILLSGLGSDPQPDTQDKIAPDGGPEYPPLRDGGVEIISDFPLLTDSTAERVLNALLSEDATGRPWNSKSDGARAGTVGYKVKRVGRTYTLPPRKGPALPRSPPPSDASGGPSHNTASPVMLHSPLSPLTPSSPTFPDGIMTPQWVTKHQRLVPAAFINFFPFTTDTNMASLRDNQLKIEINSLRKEWVASGYKTRFIVALLCEDGPLPEDANDRIGSIRRATNLDLRSVFVLQPEPSQSDISEFIKALFANLQSPSVEYYRDLSKHARRKKNRGTIPPPTAPPTSGTSQTLPLQGWNVRYDFKLGVFAEFRQEMDAACRSYETAYEGLFGEEVFEMIAGWSSRFNDARMLADILAIRIIRCLLWTEQTASAVRIWISHKNRIKDIVDRRGKGTNNYGWEAWEARWSLLMAQTMHRAEISSLIVPDLLGSVPDLHKTIYAMPEKAVPIGERIRPWEYLHHEGYWLRYAAKHTERRRQLAENIPDEDRVAPTQPTSSLSRSRSTVHDTYLVPEPYNEYPMSDQPGLAHSKLILGLLETSTEEFSKRQQNRMVEQLKLKMAKEHMRIGQWKDALAILRPLWPQLSWRQNGWWELMEDFAWTLRECAFQAEDGETVLRVDWELLNHTFTMRQGWCYDIHKSIEKLPAVKPKPVVVLKGEDSVSCLAASFVFAKSEGNVGEPLQSQLVIRSCAHVGSLPIRLTEVKIGFEGSIRPIKLLASKDATPSSSTGCEIISVPLQDSANLDASNVQSPTAGLAFMVGFTNLSFGPKQTRAFNLVSVPREPGEARVASITLRIEEENFDLACIISEQNRDESVWWKMGKQRPIARRTGLDRDTSVSRILPKPPKVRITAPKLRNHYYTDEKVVLYIQIDNEEDEAAEIDVEIKLFGHTGTSATFSWINETATDSAPKDVSSSTPNTPVEGGSSTLSKRRTVGTLERGASRTFSALFTNTSQPLDYEVEISAFYHLVSDVETQIFKTVSLDLSFIRPFEANYEFLPRIHPAPWPDFFHFEDSPSEDSEGKEQEHDGLQQLWCLNSKMVSFALEPLIIEEVSVSLLGITAGNVCKIGTEILKSPETPELGPEELRESEFTMEIQRLALDDRHATTLNLSLDIRWCRPVDDNNDPHPSSSTTSTLPIPRFLVPLGEPRVLASATPSPNLPGFLHLDYTLENPSLHLLTFNLTMEASDQFAFYGPKATALQLVPLSRHTVRYNLLANVKGTWIQPQLAVVDSYFNKTLRVLPTEGMRGDKKGVLVWVDAEG</sequence>
<dbReference type="OrthoDB" id="6278596at2759"/>
<dbReference type="PANTHER" id="PTHR14374">
    <property type="entry name" value="FOIE GRAS"/>
    <property type="match status" value="1"/>
</dbReference>
<dbReference type="EMBL" id="LCZI01000577">
    <property type="protein sequence ID" value="KKZ65747.1"/>
    <property type="molecule type" value="Genomic_DNA"/>
</dbReference>
<evidence type="ECO:0008006" key="6">
    <source>
        <dbReference type="Google" id="ProtNLM"/>
    </source>
</evidence>
<accession>A0A0G2I552</accession>
<feature type="domain" description="Trafficking protein particle complex subunit 11" evidence="3">
    <location>
        <begin position="260"/>
        <end position="331"/>
    </location>
</feature>
<evidence type="ECO:0000313" key="5">
    <source>
        <dbReference type="Proteomes" id="UP000034164"/>
    </source>
</evidence>